<organism evidence="1 2">
    <name type="scientific">Nocardioides kribbensis</name>
    <dbReference type="NCBI Taxonomy" id="305517"/>
    <lineage>
        <taxon>Bacteria</taxon>
        <taxon>Bacillati</taxon>
        <taxon>Actinomycetota</taxon>
        <taxon>Actinomycetes</taxon>
        <taxon>Propionibacteriales</taxon>
        <taxon>Nocardioidaceae</taxon>
        <taxon>Nocardioides</taxon>
    </lineage>
</organism>
<dbReference type="RefSeq" id="WP_193661058.1">
    <property type="nucleotide sequence ID" value="NZ_BAAAMM010000001.1"/>
</dbReference>
<accession>A0ABV1NWE0</accession>
<keyword evidence="2" id="KW-1185">Reference proteome</keyword>
<comment type="caution">
    <text evidence="1">The sequence shown here is derived from an EMBL/GenBank/DDBJ whole genome shotgun (WGS) entry which is preliminary data.</text>
</comment>
<reference evidence="1 2" key="1">
    <citation type="submission" date="2024-02" db="EMBL/GenBank/DDBJ databases">
        <title>Full genome sequence of Nocardioides kribbensis.</title>
        <authorList>
            <person name="Poletto B.L."/>
            <person name="Silva G."/>
            <person name="Galante D."/>
            <person name="Campos K.R."/>
            <person name="Santos M.B.N."/>
            <person name="Sacchi C.T."/>
        </authorList>
    </citation>
    <scope>NUCLEOTIDE SEQUENCE [LARGE SCALE GENOMIC DNA]</scope>
    <source>
        <strain evidence="1 2">O4R</strain>
    </source>
</reference>
<evidence type="ECO:0000313" key="1">
    <source>
        <dbReference type="EMBL" id="MEQ7846820.1"/>
    </source>
</evidence>
<gene>
    <name evidence="1" type="ORF">V6R90_05975</name>
</gene>
<dbReference type="Proteomes" id="UP001482520">
    <property type="component" value="Unassembled WGS sequence"/>
</dbReference>
<dbReference type="Gene3D" id="1.10.510.10">
    <property type="entry name" value="Transferase(Phosphotransferase) domain 1"/>
    <property type="match status" value="1"/>
</dbReference>
<dbReference type="InterPro" id="IPR011009">
    <property type="entry name" value="Kinase-like_dom_sf"/>
</dbReference>
<name>A0ABV1NWE0_9ACTN</name>
<evidence type="ECO:0000313" key="2">
    <source>
        <dbReference type="Proteomes" id="UP001482520"/>
    </source>
</evidence>
<dbReference type="SUPFAM" id="SSF56112">
    <property type="entry name" value="Protein kinase-like (PK-like)"/>
    <property type="match status" value="1"/>
</dbReference>
<protein>
    <submittedName>
        <fullName evidence="1">Phosphotransferase</fullName>
    </submittedName>
</protein>
<proteinExistence type="predicted"/>
<sequence length="317" mass="34539">MHPTTIPHGRTARRVEWSFLPPALRARVERRLGSPVVEARSQRAGFTPGMASVLVCADGSRHFVKAASVKAQRPFAEAYRAEARTLAALPAATPAPRLRWVHDDGDWVVLAIEHVEARAPRRPWTPADLDAALAALARAAETLTAAPDGPAVVAGAADFATEFAGFPAYWDSLRRSLPDLRHREEAALLAGRFREVTAGSTLVHTDVRDDNLLVRPDGSVLVCDWNWPALGAPWIDSLLLLIGPRGDGLDVEAVLATHPTFAGVAPEAVDIVLALVTGYFLKSSGDPVPPTSPHLREAQWWQGDVCWHWLSERRGWE</sequence>
<dbReference type="EMBL" id="JBEGDP010000004">
    <property type="protein sequence ID" value="MEQ7846820.1"/>
    <property type="molecule type" value="Genomic_DNA"/>
</dbReference>
<dbReference type="Gene3D" id="3.30.200.20">
    <property type="entry name" value="Phosphorylase Kinase, domain 1"/>
    <property type="match status" value="1"/>
</dbReference>